<comment type="caution">
    <text evidence="1">The sequence shown here is derived from an EMBL/GenBank/DDBJ whole genome shotgun (WGS) entry which is preliminary data.</text>
</comment>
<protein>
    <submittedName>
        <fullName evidence="1">Uncharacterized protein</fullName>
    </submittedName>
</protein>
<reference evidence="1" key="1">
    <citation type="submission" date="2021-02" db="EMBL/GenBank/DDBJ databases">
        <authorList>
            <person name="Nowell W R."/>
        </authorList>
    </citation>
    <scope>NUCLEOTIDE SEQUENCE</scope>
</reference>
<dbReference type="AlphaFoldDB" id="A0A813PGL0"/>
<organism evidence="1 2">
    <name type="scientific">Adineta ricciae</name>
    <name type="common">Rotifer</name>
    <dbReference type="NCBI Taxonomy" id="249248"/>
    <lineage>
        <taxon>Eukaryota</taxon>
        <taxon>Metazoa</taxon>
        <taxon>Spiralia</taxon>
        <taxon>Gnathifera</taxon>
        <taxon>Rotifera</taxon>
        <taxon>Eurotatoria</taxon>
        <taxon>Bdelloidea</taxon>
        <taxon>Adinetida</taxon>
        <taxon>Adinetidae</taxon>
        <taxon>Adineta</taxon>
    </lineage>
</organism>
<name>A0A813PGL0_ADIRI</name>
<dbReference type="Proteomes" id="UP000663852">
    <property type="component" value="Unassembled WGS sequence"/>
</dbReference>
<accession>A0A813PGL0</accession>
<proteinExistence type="predicted"/>
<evidence type="ECO:0000313" key="2">
    <source>
        <dbReference type="Proteomes" id="UP000663852"/>
    </source>
</evidence>
<sequence>MYIWSVRATSLTSQVSFSFTFTFILLDFDTPNVHIHAMYIHFAGQYTQFFAFKLYSCSNDCDIFERYRR</sequence>
<gene>
    <name evidence="1" type="ORF">EDS130_LOCUS2245</name>
</gene>
<dbReference type="EMBL" id="CAJNOJ010000005">
    <property type="protein sequence ID" value="CAF0750307.1"/>
    <property type="molecule type" value="Genomic_DNA"/>
</dbReference>
<evidence type="ECO:0000313" key="1">
    <source>
        <dbReference type="EMBL" id="CAF0750307.1"/>
    </source>
</evidence>